<dbReference type="InterPro" id="IPR029045">
    <property type="entry name" value="ClpP/crotonase-like_dom_sf"/>
</dbReference>
<comment type="similarity">
    <text evidence="1 3">Belongs to the enoyl-CoA hydratase/isomerase family.</text>
</comment>
<evidence type="ECO:0000256" key="3">
    <source>
        <dbReference type="RuleBase" id="RU003707"/>
    </source>
</evidence>
<sequence length="280" mass="30286">MMRIRTGIGVVSSTRRTLKTVSRSMVDVTVYMNTKVAMLTLNRPKQLNALCDTLVAELNTELSRLDKNPQVKAMIVTGDSRAFAAGADIKEMNDRNSFAEVSSQQMLGCWDMISQIQKPIIAAVNGFALGGGCELAMMCDIIIAGDNAQFGQPEVLLGTIPGCGGTQRLVRAIGKSKAMEMILTGSRMTANEAERAGLICRVVPQDQLLESALELATKIASFSGPAVILAKQGINAAFEMSLSSGSKYEKSLFYSTWALEDRRNLMTAFINKTDANVDDK</sequence>
<evidence type="ECO:0000256" key="1">
    <source>
        <dbReference type="ARBA" id="ARBA00005254"/>
    </source>
</evidence>
<dbReference type="Gene3D" id="3.90.226.10">
    <property type="entry name" value="2-enoyl-CoA Hydratase, Chain A, domain 1"/>
    <property type="match status" value="1"/>
</dbReference>
<dbReference type="InterPro" id="IPR014748">
    <property type="entry name" value="Enoyl-CoA_hydra_C"/>
</dbReference>
<reference evidence="4" key="1">
    <citation type="submission" date="2015-04" db="EMBL/GenBank/DDBJ databases">
        <title>The genome sequence of the plant pathogenic Rhizarian Plasmodiophora brassicae reveals insights in its biotrophic life cycle and the origin of chitin synthesis.</title>
        <authorList>
            <person name="Schwelm A."/>
            <person name="Fogelqvist J."/>
            <person name="Knaust A."/>
            <person name="Julke S."/>
            <person name="Lilja T."/>
            <person name="Dhandapani V."/>
            <person name="Bonilla-Rosso G."/>
            <person name="Karlsson M."/>
            <person name="Shevchenko A."/>
            <person name="Choi S.R."/>
            <person name="Kim H.G."/>
            <person name="Park J.Y."/>
            <person name="Lim Y.P."/>
            <person name="Ludwig-Muller J."/>
            <person name="Dixelius C."/>
        </authorList>
    </citation>
    <scope>NUCLEOTIDE SEQUENCE</scope>
    <source>
        <tissue evidence="4">Potato root galls</tissue>
    </source>
</reference>
<dbReference type="InterPro" id="IPR001753">
    <property type="entry name" value="Enoyl-CoA_hydra/iso"/>
</dbReference>
<dbReference type="Gene3D" id="1.10.12.10">
    <property type="entry name" value="Lyase 2-enoyl-coa Hydratase, Chain A, domain 2"/>
    <property type="match status" value="1"/>
</dbReference>
<keyword evidence="2" id="KW-0456">Lyase</keyword>
<dbReference type="FunFam" id="3.90.226.10:FF:000019">
    <property type="entry name" value="Enoyl-CoA hydratase, mitochondrial"/>
    <property type="match status" value="1"/>
</dbReference>
<dbReference type="Pfam" id="PF00378">
    <property type="entry name" value="ECH_1"/>
    <property type="match status" value="1"/>
</dbReference>
<organism evidence="4">
    <name type="scientific">Spongospora subterranea</name>
    <dbReference type="NCBI Taxonomy" id="70186"/>
    <lineage>
        <taxon>Eukaryota</taxon>
        <taxon>Sar</taxon>
        <taxon>Rhizaria</taxon>
        <taxon>Endomyxa</taxon>
        <taxon>Phytomyxea</taxon>
        <taxon>Plasmodiophorida</taxon>
        <taxon>Plasmodiophoridae</taxon>
        <taxon>Spongospora</taxon>
    </lineage>
</organism>
<dbReference type="EMBL" id="HACM01004166">
    <property type="protein sequence ID" value="CRZ04608.1"/>
    <property type="molecule type" value="Transcribed_RNA"/>
</dbReference>
<dbReference type="GO" id="GO:0005739">
    <property type="term" value="C:mitochondrion"/>
    <property type="evidence" value="ECO:0007669"/>
    <property type="project" value="TreeGrafter"/>
</dbReference>
<dbReference type="PANTHER" id="PTHR11941:SF54">
    <property type="entry name" value="ENOYL-COA HYDRATASE, MITOCHONDRIAL"/>
    <property type="match status" value="1"/>
</dbReference>
<name>A0A0H5QRE2_9EUKA</name>
<evidence type="ECO:0008006" key="5">
    <source>
        <dbReference type="Google" id="ProtNLM"/>
    </source>
</evidence>
<dbReference type="AlphaFoldDB" id="A0A0H5QRE2"/>
<accession>A0A0H5QRE2</accession>
<dbReference type="PANTHER" id="PTHR11941">
    <property type="entry name" value="ENOYL-COA HYDRATASE-RELATED"/>
    <property type="match status" value="1"/>
</dbReference>
<dbReference type="PROSITE" id="PS00166">
    <property type="entry name" value="ENOYL_COA_HYDRATASE"/>
    <property type="match status" value="1"/>
</dbReference>
<dbReference type="InterPro" id="IPR018376">
    <property type="entry name" value="Enoyl-CoA_hyd/isom_CS"/>
</dbReference>
<evidence type="ECO:0000256" key="2">
    <source>
        <dbReference type="ARBA" id="ARBA00023239"/>
    </source>
</evidence>
<dbReference type="GO" id="GO:0016829">
    <property type="term" value="F:lyase activity"/>
    <property type="evidence" value="ECO:0007669"/>
    <property type="project" value="UniProtKB-KW"/>
</dbReference>
<protein>
    <recommendedName>
        <fullName evidence="5">Enoyl-CoA hydratase</fullName>
    </recommendedName>
</protein>
<dbReference type="CDD" id="cd06558">
    <property type="entry name" value="crotonase-like"/>
    <property type="match status" value="1"/>
</dbReference>
<dbReference type="GO" id="GO:0006635">
    <property type="term" value="P:fatty acid beta-oxidation"/>
    <property type="evidence" value="ECO:0007669"/>
    <property type="project" value="TreeGrafter"/>
</dbReference>
<proteinExistence type="inferred from homology"/>
<evidence type="ECO:0000313" key="4">
    <source>
        <dbReference type="EMBL" id="CRZ04608.1"/>
    </source>
</evidence>
<dbReference type="SUPFAM" id="SSF52096">
    <property type="entry name" value="ClpP/crotonase"/>
    <property type="match status" value="1"/>
</dbReference>